<evidence type="ECO:0000256" key="2">
    <source>
        <dbReference type="ARBA" id="ARBA00004167"/>
    </source>
</evidence>
<comment type="subcellular location">
    <subcellularLocation>
        <location evidence="2">Membrane</location>
        <topology evidence="2">Single-pass membrane protein</topology>
    </subcellularLocation>
</comment>
<evidence type="ECO:0000256" key="13">
    <source>
        <dbReference type="ARBA" id="ARBA00024209"/>
    </source>
</evidence>
<evidence type="ECO:0000256" key="6">
    <source>
        <dbReference type="ARBA" id="ARBA00022692"/>
    </source>
</evidence>
<keyword evidence="5" id="KW-0808">Transferase</keyword>
<keyword evidence="11" id="KW-1133">Transmembrane helix</keyword>
<comment type="similarity">
    <text evidence="13">Belongs to the RING-type zinc finger family. ATL subfamily.</text>
</comment>
<dbReference type="GO" id="GO:0016567">
    <property type="term" value="P:protein ubiquitination"/>
    <property type="evidence" value="ECO:0007669"/>
    <property type="project" value="InterPro"/>
</dbReference>
<dbReference type="SMART" id="SM00184">
    <property type="entry name" value="RING"/>
    <property type="match status" value="1"/>
</dbReference>
<dbReference type="InterPro" id="IPR013083">
    <property type="entry name" value="Znf_RING/FYVE/PHD"/>
</dbReference>
<dbReference type="PANTHER" id="PTHR46913">
    <property type="entry name" value="RING-H2 FINGER PROTEIN ATL16"/>
    <property type="match status" value="1"/>
</dbReference>
<evidence type="ECO:0000256" key="4">
    <source>
        <dbReference type="ARBA" id="ARBA00012483"/>
    </source>
</evidence>
<organism evidence="16 17">
    <name type="scientific">Escallonia herrerae</name>
    <dbReference type="NCBI Taxonomy" id="1293975"/>
    <lineage>
        <taxon>Eukaryota</taxon>
        <taxon>Viridiplantae</taxon>
        <taxon>Streptophyta</taxon>
        <taxon>Embryophyta</taxon>
        <taxon>Tracheophyta</taxon>
        <taxon>Spermatophyta</taxon>
        <taxon>Magnoliopsida</taxon>
        <taxon>eudicotyledons</taxon>
        <taxon>Gunneridae</taxon>
        <taxon>Pentapetalae</taxon>
        <taxon>asterids</taxon>
        <taxon>campanulids</taxon>
        <taxon>Escalloniales</taxon>
        <taxon>Escalloniaceae</taxon>
        <taxon>Escallonia</taxon>
    </lineage>
</organism>
<keyword evidence="17" id="KW-1185">Reference proteome</keyword>
<evidence type="ECO:0000256" key="9">
    <source>
        <dbReference type="ARBA" id="ARBA00022786"/>
    </source>
</evidence>
<dbReference type="Proteomes" id="UP001188597">
    <property type="component" value="Unassembled WGS sequence"/>
</dbReference>
<comment type="pathway">
    <text evidence="3">Protein modification; protein ubiquitination.</text>
</comment>
<evidence type="ECO:0000313" key="17">
    <source>
        <dbReference type="Proteomes" id="UP001188597"/>
    </source>
</evidence>
<dbReference type="Gene3D" id="3.30.40.10">
    <property type="entry name" value="Zinc/RING finger domain, C3HC4 (zinc finger)"/>
    <property type="match status" value="1"/>
</dbReference>
<dbReference type="EC" id="2.3.2.27" evidence="4"/>
<keyword evidence="7" id="KW-0479">Metal-binding</keyword>
<sequence>MLGIASAALAIATYHILVVKCCLRRQDINLGAPRRVPDLEQQAGIDDKILEKIPIIVYSSQKSDLFHVDQSECVVCLGELEGGNMVRLLPNCMHVFHVPCIDKWLMANTSCPVCRSSVVAPANNYFPALSLQACDNEGNNVRLLPQDHEHVGEAVGDVNNASHRGLLRHCASMVLSTERRQSRRLVTGLKRSLSMDQSFVVIDVQREGLELGSSSSSSSSSADAASLTKGGLVRSGLLKTRSIRHLDRVSSKLLGSFRDCGLEGSLECFLVEDVP</sequence>
<evidence type="ECO:0000259" key="15">
    <source>
        <dbReference type="PROSITE" id="PS50089"/>
    </source>
</evidence>
<keyword evidence="8 14" id="KW-0863">Zinc-finger</keyword>
<dbReference type="FunFam" id="3.30.40.10:FF:000187">
    <property type="entry name" value="E3 ubiquitin-protein ligase ATL6"/>
    <property type="match status" value="1"/>
</dbReference>
<evidence type="ECO:0000256" key="1">
    <source>
        <dbReference type="ARBA" id="ARBA00000900"/>
    </source>
</evidence>
<evidence type="ECO:0000256" key="8">
    <source>
        <dbReference type="ARBA" id="ARBA00022771"/>
    </source>
</evidence>
<evidence type="ECO:0000256" key="10">
    <source>
        <dbReference type="ARBA" id="ARBA00022833"/>
    </source>
</evidence>
<keyword evidence="6" id="KW-0812">Transmembrane</keyword>
<proteinExistence type="inferred from homology"/>
<protein>
    <recommendedName>
        <fullName evidence="4">RING-type E3 ubiquitin transferase</fullName>
        <ecNumber evidence="4">2.3.2.27</ecNumber>
    </recommendedName>
</protein>
<dbReference type="InterPro" id="IPR044600">
    <property type="entry name" value="ATL1/ATL16-like"/>
</dbReference>
<keyword evidence="12" id="KW-0472">Membrane</keyword>
<evidence type="ECO:0000256" key="3">
    <source>
        <dbReference type="ARBA" id="ARBA00004906"/>
    </source>
</evidence>
<evidence type="ECO:0000256" key="5">
    <source>
        <dbReference type="ARBA" id="ARBA00022679"/>
    </source>
</evidence>
<keyword evidence="10" id="KW-0862">Zinc</keyword>
<dbReference type="CDD" id="cd16461">
    <property type="entry name" value="RING-H2_EL5-like"/>
    <property type="match status" value="1"/>
</dbReference>
<reference evidence="16" key="1">
    <citation type="submission" date="2022-12" db="EMBL/GenBank/DDBJ databases">
        <title>Draft genome assemblies for two species of Escallonia (Escalloniales).</title>
        <authorList>
            <person name="Chanderbali A."/>
            <person name="Dervinis C."/>
            <person name="Anghel I."/>
            <person name="Soltis D."/>
            <person name="Soltis P."/>
            <person name="Zapata F."/>
        </authorList>
    </citation>
    <scope>NUCLEOTIDE SEQUENCE</scope>
    <source>
        <strain evidence="16">UCBG64.0493</strain>
        <tissue evidence="16">Leaf</tissue>
    </source>
</reference>
<dbReference type="AlphaFoldDB" id="A0AA89BGL0"/>
<dbReference type="PANTHER" id="PTHR46913:SF1">
    <property type="entry name" value="RING-H2 FINGER PROTEIN ATL16"/>
    <property type="match status" value="1"/>
</dbReference>
<comment type="catalytic activity">
    <reaction evidence="1">
        <text>S-ubiquitinyl-[E2 ubiquitin-conjugating enzyme]-L-cysteine + [acceptor protein]-L-lysine = [E2 ubiquitin-conjugating enzyme]-L-cysteine + N(6)-ubiquitinyl-[acceptor protein]-L-lysine.</text>
        <dbReference type="EC" id="2.3.2.27"/>
    </reaction>
</comment>
<feature type="domain" description="RING-type" evidence="15">
    <location>
        <begin position="73"/>
        <end position="115"/>
    </location>
</feature>
<comment type="caution">
    <text evidence="16">The sequence shown here is derived from an EMBL/GenBank/DDBJ whole genome shotgun (WGS) entry which is preliminary data.</text>
</comment>
<evidence type="ECO:0000256" key="11">
    <source>
        <dbReference type="ARBA" id="ARBA00022989"/>
    </source>
</evidence>
<evidence type="ECO:0000256" key="7">
    <source>
        <dbReference type="ARBA" id="ARBA00022723"/>
    </source>
</evidence>
<keyword evidence="9" id="KW-0833">Ubl conjugation pathway</keyword>
<dbReference type="Pfam" id="PF13639">
    <property type="entry name" value="zf-RING_2"/>
    <property type="match status" value="1"/>
</dbReference>
<dbReference type="GO" id="GO:0016020">
    <property type="term" value="C:membrane"/>
    <property type="evidence" value="ECO:0007669"/>
    <property type="project" value="UniProtKB-SubCell"/>
</dbReference>
<gene>
    <name evidence="16" type="ORF">RJ639_002587</name>
</gene>
<dbReference type="SUPFAM" id="SSF57850">
    <property type="entry name" value="RING/U-box"/>
    <property type="match status" value="1"/>
</dbReference>
<evidence type="ECO:0000256" key="14">
    <source>
        <dbReference type="PROSITE-ProRule" id="PRU00175"/>
    </source>
</evidence>
<dbReference type="EMBL" id="JAVXUP010000012">
    <property type="protein sequence ID" value="KAK3043019.1"/>
    <property type="molecule type" value="Genomic_DNA"/>
</dbReference>
<evidence type="ECO:0000256" key="12">
    <source>
        <dbReference type="ARBA" id="ARBA00023136"/>
    </source>
</evidence>
<accession>A0AA89BGL0</accession>
<name>A0AA89BGL0_9ASTE</name>
<dbReference type="PROSITE" id="PS50089">
    <property type="entry name" value="ZF_RING_2"/>
    <property type="match status" value="1"/>
</dbReference>
<dbReference type="GO" id="GO:0008270">
    <property type="term" value="F:zinc ion binding"/>
    <property type="evidence" value="ECO:0007669"/>
    <property type="project" value="UniProtKB-KW"/>
</dbReference>
<dbReference type="GO" id="GO:0061630">
    <property type="term" value="F:ubiquitin protein ligase activity"/>
    <property type="evidence" value="ECO:0007669"/>
    <property type="project" value="UniProtKB-EC"/>
</dbReference>
<evidence type="ECO:0000313" key="16">
    <source>
        <dbReference type="EMBL" id="KAK3043019.1"/>
    </source>
</evidence>
<dbReference type="InterPro" id="IPR001841">
    <property type="entry name" value="Znf_RING"/>
</dbReference>